<feature type="compositionally biased region" description="Basic and acidic residues" evidence="1">
    <location>
        <begin position="1"/>
        <end position="13"/>
    </location>
</feature>
<keyword evidence="3" id="KW-1185">Reference proteome</keyword>
<feature type="compositionally biased region" description="Basic residues" evidence="1">
    <location>
        <begin position="26"/>
        <end position="38"/>
    </location>
</feature>
<feature type="region of interest" description="Disordered" evidence="1">
    <location>
        <begin position="118"/>
        <end position="166"/>
    </location>
</feature>
<dbReference type="GeneID" id="54470718"/>
<evidence type="ECO:0000256" key="1">
    <source>
        <dbReference type="SAM" id="MobiDB-lite"/>
    </source>
</evidence>
<feature type="region of interest" description="Disordered" evidence="1">
    <location>
        <begin position="1"/>
        <end position="78"/>
    </location>
</feature>
<name>A0A6A6PS36_9PEZI</name>
<proteinExistence type="predicted"/>
<dbReference type="Proteomes" id="UP000799767">
    <property type="component" value="Unassembled WGS sequence"/>
</dbReference>
<dbReference type="AlphaFoldDB" id="A0A6A6PS36"/>
<evidence type="ECO:0000313" key="3">
    <source>
        <dbReference type="Proteomes" id="UP000799767"/>
    </source>
</evidence>
<gene>
    <name evidence="2" type="ORF">BDY17DRAFT_161012</name>
</gene>
<feature type="compositionally biased region" description="Polar residues" evidence="1">
    <location>
        <begin position="144"/>
        <end position="153"/>
    </location>
</feature>
<reference evidence="2" key="1">
    <citation type="journal article" date="2020" name="Stud. Mycol.">
        <title>101 Dothideomycetes genomes: a test case for predicting lifestyles and emergence of pathogens.</title>
        <authorList>
            <person name="Haridas S."/>
            <person name="Albert R."/>
            <person name="Binder M."/>
            <person name="Bloem J."/>
            <person name="Labutti K."/>
            <person name="Salamov A."/>
            <person name="Andreopoulos B."/>
            <person name="Baker S."/>
            <person name="Barry K."/>
            <person name="Bills G."/>
            <person name="Bluhm B."/>
            <person name="Cannon C."/>
            <person name="Castanera R."/>
            <person name="Culley D."/>
            <person name="Daum C."/>
            <person name="Ezra D."/>
            <person name="Gonzalez J."/>
            <person name="Henrissat B."/>
            <person name="Kuo A."/>
            <person name="Liang C."/>
            <person name="Lipzen A."/>
            <person name="Lutzoni F."/>
            <person name="Magnuson J."/>
            <person name="Mondo S."/>
            <person name="Nolan M."/>
            <person name="Ohm R."/>
            <person name="Pangilinan J."/>
            <person name="Park H.-J."/>
            <person name="Ramirez L."/>
            <person name="Alfaro M."/>
            <person name="Sun H."/>
            <person name="Tritt A."/>
            <person name="Yoshinaga Y."/>
            <person name="Zwiers L.-H."/>
            <person name="Turgeon B."/>
            <person name="Goodwin S."/>
            <person name="Spatafora J."/>
            <person name="Crous P."/>
            <person name="Grigoriev I."/>
        </authorList>
    </citation>
    <scope>NUCLEOTIDE SEQUENCE</scope>
    <source>
        <strain evidence="2">CBS 113389</strain>
    </source>
</reference>
<dbReference type="RefSeq" id="XP_033589071.1">
    <property type="nucleotide sequence ID" value="XM_033729716.1"/>
</dbReference>
<sequence>MSERKGIDGREVPGAELMPTANGNYGKRKKKRGRRGRRGANNEEGAVQNGDAEVNGHDDGEVNDDEDLAEDVKPGGVDLLTSETAKLTLNGLEHASEAPSSPSLPVSVPAEAATTLTTNGAASTSSDHEYGWADNTDTAAAPKPSTSTSQYRSATEWGPDPSTSDSIVGDIYLRTAPDGTQTPNLHICTKHQNVANWFYAQTTQPYRNLSAQTRQLAIHHLTMQRYPELTLPGAVVDDNKIHKQEDWPRTLRLLVWRAVIRANFFWVNPATNRAAKPKPIVRPTGAYENHFEAFVECAADRLDRIRRDIPDAEYVAGVETEVRNFLRKVQGMEGGRLLAHLAFLLLFEEEQRKGALTAGDMQERIRRAFGVGFLEGEEGVVFMKGERGPIKRDGSVSTVVAADAIWREAMAAQL</sequence>
<dbReference type="EMBL" id="MU001636">
    <property type="protein sequence ID" value="KAF2482501.1"/>
    <property type="molecule type" value="Genomic_DNA"/>
</dbReference>
<protein>
    <submittedName>
        <fullName evidence="2">Uncharacterized protein</fullName>
    </submittedName>
</protein>
<evidence type="ECO:0000313" key="2">
    <source>
        <dbReference type="EMBL" id="KAF2482501.1"/>
    </source>
</evidence>
<organism evidence="2 3">
    <name type="scientific">Neohortaea acidophila</name>
    <dbReference type="NCBI Taxonomy" id="245834"/>
    <lineage>
        <taxon>Eukaryota</taxon>
        <taxon>Fungi</taxon>
        <taxon>Dikarya</taxon>
        <taxon>Ascomycota</taxon>
        <taxon>Pezizomycotina</taxon>
        <taxon>Dothideomycetes</taxon>
        <taxon>Dothideomycetidae</taxon>
        <taxon>Mycosphaerellales</taxon>
        <taxon>Teratosphaeriaceae</taxon>
        <taxon>Neohortaea</taxon>
    </lineage>
</organism>
<accession>A0A6A6PS36</accession>